<name>A0A6V7FET8_9XANT</name>
<feature type="transmembrane region" description="Helical" evidence="1">
    <location>
        <begin position="12"/>
        <end position="36"/>
    </location>
</feature>
<proteinExistence type="predicted"/>
<evidence type="ECO:0000256" key="1">
    <source>
        <dbReference type="SAM" id="Phobius"/>
    </source>
</evidence>
<sequence length="105" mass="11814">MQSEDRKPTYSTLSQLIGAAAVCYGVLQALAWWSYWHPRPAEVTVRLDSQACVAINGQMRERSCVVSGRYSVHPWTNNLVMRQDNGVTVELPDWVSIAVPVDHSR</sequence>
<accession>A0A6V7FET8</accession>
<reference evidence="2" key="1">
    <citation type="submission" date="2020-07" db="EMBL/GenBank/DDBJ databases">
        <authorList>
            <person name="Pothier F. J."/>
        </authorList>
    </citation>
    <scope>NUCLEOTIDE SEQUENCE [LARGE SCALE GENOMIC DNA]</scope>
    <source>
        <plasmid evidence="2">CFBP8129_p211</plasmid>
    </source>
</reference>
<dbReference type="AlphaFoldDB" id="A0A6V7FET8"/>
<organism evidence="2">
    <name type="scientific">Xanthomonas hortorum pv. gardneri</name>
    <dbReference type="NCBI Taxonomy" id="2754056"/>
    <lineage>
        <taxon>Bacteria</taxon>
        <taxon>Pseudomonadati</taxon>
        <taxon>Pseudomonadota</taxon>
        <taxon>Gammaproteobacteria</taxon>
        <taxon>Lysobacterales</taxon>
        <taxon>Lysobacteraceae</taxon>
        <taxon>Xanthomonas</taxon>
    </lineage>
</organism>
<keyword evidence="1" id="KW-1133">Transmembrane helix</keyword>
<keyword evidence="2" id="KW-0614">Plasmid</keyword>
<dbReference type="EMBL" id="LR828254">
    <property type="protein sequence ID" value="CAD0362188.1"/>
    <property type="molecule type" value="Genomic_DNA"/>
</dbReference>
<keyword evidence="1" id="KW-0472">Membrane</keyword>
<gene>
    <name evidence="2" type="ORF">CFBP8129_45200</name>
</gene>
<dbReference type="EMBL" id="LR828254">
    <property type="protein sequence ID" value="CAD0362193.1"/>
    <property type="molecule type" value="Genomic_DNA"/>
</dbReference>
<keyword evidence="1" id="KW-0812">Transmembrane</keyword>
<protein>
    <submittedName>
        <fullName evidence="2">Uncharacterized protein</fullName>
    </submittedName>
</protein>
<evidence type="ECO:0000313" key="2">
    <source>
        <dbReference type="EMBL" id="CAD0362193.1"/>
    </source>
</evidence>
<geneLocation type="plasmid" evidence="2">
    <name>CFBP8129_p211</name>
</geneLocation>